<dbReference type="Proteomes" id="UP000490982">
    <property type="component" value="Unassembled WGS sequence"/>
</dbReference>
<gene>
    <name evidence="2" type="ORF">GM537_14180</name>
</gene>
<reference evidence="2 3" key="1">
    <citation type="submission" date="2019-11" db="EMBL/GenBank/DDBJ databases">
        <title>Growth characteristics of pneumococcus vary with the chemical composition of the capsule and with environmental conditions.</title>
        <authorList>
            <person name="Tothpal A."/>
            <person name="Desobry K."/>
            <person name="Joshi S."/>
            <person name="Wyllie A.L."/>
            <person name="Weinberger D.M."/>
        </authorList>
    </citation>
    <scope>NUCLEOTIDE SEQUENCE [LARGE SCALE GENOMIC DNA]</scope>
    <source>
        <strain evidence="3">pnumococcus23A</strain>
    </source>
</reference>
<keyword evidence="1" id="KW-0812">Transmembrane</keyword>
<name>A0A6G2DXD7_STREE</name>
<proteinExistence type="predicted"/>
<keyword evidence="1" id="KW-0472">Membrane</keyword>
<accession>A0A6G2DXD7</accession>
<protein>
    <submittedName>
        <fullName evidence="2">ABC transporter permease</fullName>
    </submittedName>
</protein>
<feature type="non-terminal residue" evidence="2">
    <location>
        <position position="1"/>
    </location>
</feature>
<organism evidence="2 3">
    <name type="scientific">Streptococcus pneumoniae</name>
    <dbReference type="NCBI Taxonomy" id="1313"/>
    <lineage>
        <taxon>Bacteria</taxon>
        <taxon>Bacillati</taxon>
        <taxon>Bacillota</taxon>
        <taxon>Bacilli</taxon>
        <taxon>Lactobacillales</taxon>
        <taxon>Streptococcaceae</taxon>
        <taxon>Streptococcus</taxon>
    </lineage>
</organism>
<evidence type="ECO:0000313" key="2">
    <source>
        <dbReference type="EMBL" id="MTW25920.1"/>
    </source>
</evidence>
<feature type="transmembrane region" description="Helical" evidence="1">
    <location>
        <begin position="12"/>
        <end position="39"/>
    </location>
</feature>
<evidence type="ECO:0000313" key="3">
    <source>
        <dbReference type="Proteomes" id="UP000490982"/>
    </source>
</evidence>
<evidence type="ECO:0000256" key="1">
    <source>
        <dbReference type="SAM" id="Phobius"/>
    </source>
</evidence>
<sequence length="43" mass="5078">LKLLSGESFLQIVLITTVYLLSLILAFLINFFQYLLWFFSFCV</sequence>
<dbReference type="EMBL" id="WNHS01000892">
    <property type="protein sequence ID" value="MTW25920.1"/>
    <property type="molecule type" value="Genomic_DNA"/>
</dbReference>
<comment type="caution">
    <text evidence="2">The sequence shown here is derived from an EMBL/GenBank/DDBJ whole genome shotgun (WGS) entry which is preliminary data.</text>
</comment>
<keyword evidence="1" id="KW-1133">Transmembrane helix</keyword>
<dbReference type="AlphaFoldDB" id="A0A6G2DXD7"/>